<dbReference type="EMBL" id="JAHGUI010000034">
    <property type="protein sequence ID" value="MBT2918925.1"/>
    <property type="molecule type" value="Genomic_DNA"/>
</dbReference>
<dbReference type="RefSeq" id="WP_013867975.1">
    <property type="nucleotide sequence ID" value="NZ_AJYT02000054.1"/>
</dbReference>
<organism evidence="4 9">
    <name type="scientific">Vibrio anguillarum</name>
    <name type="common">Listonella anguillarum</name>
    <dbReference type="NCBI Taxonomy" id="55601"/>
    <lineage>
        <taxon>Bacteria</taxon>
        <taxon>Pseudomonadati</taxon>
        <taxon>Pseudomonadota</taxon>
        <taxon>Gammaproteobacteria</taxon>
        <taxon>Vibrionales</taxon>
        <taxon>Vibrionaceae</taxon>
        <taxon>Vibrio</taxon>
    </lineage>
</organism>
<dbReference type="EMBL" id="CP034673">
    <property type="protein sequence ID" value="AZS27274.1"/>
    <property type="molecule type" value="Genomic_DNA"/>
</dbReference>
<evidence type="ECO:0000313" key="5">
    <source>
        <dbReference type="EMBL" id="MBT2918925.1"/>
    </source>
</evidence>
<evidence type="ECO:0000313" key="7">
    <source>
        <dbReference type="Proteomes" id="UP000256923"/>
    </source>
</evidence>
<evidence type="ECO:0000313" key="3">
    <source>
        <dbReference type="EMBL" id="MBF4273170.1"/>
    </source>
</evidence>
<dbReference type="InterPro" id="IPR036388">
    <property type="entry name" value="WH-like_DNA-bd_sf"/>
</dbReference>
<dbReference type="PROSITE" id="PS50995">
    <property type="entry name" value="HTH_MARR_2"/>
    <property type="match status" value="1"/>
</dbReference>
<dbReference type="OrthoDB" id="7502947at2"/>
<dbReference type="InterPro" id="IPR036390">
    <property type="entry name" value="WH_DNA-bd_sf"/>
</dbReference>
<sequence>MEPPISKGWLCLFSRRKVLDIHEEVLVAIRQIIRATDLHSKKINKDFGLTSPQLLLMRAIQNSADMTIKQLSDHTNMSQATATSILDRLEKRALIIRERDQQDKRKVHALLTPTGDELLLKAPTLLKDSFIEQFQALNAWEQTLILSTLQRLSMMMKTPEIEASTLLSSLEPDDPL</sequence>
<evidence type="ECO:0000313" key="9">
    <source>
        <dbReference type="Proteomes" id="UP000786185"/>
    </source>
</evidence>
<evidence type="ECO:0000313" key="8">
    <source>
        <dbReference type="Proteomes" id="UP000722957"/>
    </source>
</evidence>
<dbReference type="GeneID" id="83858156"/>
<reference evidence="2 7" key="2">
    <citation type="submission" date="2018-12" db="EMBL/GenBank/DDBJ databases">
        <title>Characterization and Draft Genome of Vibrio anguillarum J360 Marine Pathogen Isolated from an Outbreak in Lumpfish (Cyclopterus lumpus).</title>
        <authorList>
            <person name="Vasquez J.I."/>
            <person name="Cao T."/>
            <person name="Chakraborty S."/>
            <person name="Gnanagobal H."/>
            <person name="Wescot J."/>
            <person name="Boyce D."/>
            <person name="Santander J."/>
        </authorList>
    </citation>
    <scope>NUCLEOTIDE SEQUENCE [LARGE SCALE GENOMIC DNA]</scope>
    <source>
        <strain evidence="2 7">J360</strain>
    </source>
</reference>
<dbReference type="Proteomes" id="UP000722957">
    <property type="component" value="Unassembled WGS sequence"/>
</dbReference>
<feature type="domain" description="HTH marR-type" evidence="1">
    <location>
        <begin position="22"/>
        <end position="154"/>
    </location>
</feature>
<dbReference type="Gene3D" id="1.10.10.10">
    <property type="entry name" value="Winged helix-like DNA-binding domain superfamily/Winged helix DNA-binding domain"/>
    <property type="match status" value="1"/>
</dbReference>
<dbReference type="GO" id="GO:0006950">
    <property type="term" value="P:response to stress"/>
    <property type="evidence" value="ECO:0007669"/>
    <property type="project" value="TreeGrafter"/>
</dbReference>
<dbReference type="SMART" id="SM00347">
    <property type="entry name" value="HTH_MARR"/>
    <property type="match status" value="1"/>
</dbReference>
<proteinExistence type="predicted"/>
<dbReference type="STRING" id="55601.AA407_14505"/>
<name>A0A191W8J3_VIBAN</name>
<dbReference type="InterPro" id="IPR000835">
    <property type="entry name" value="HTH_MarR-typ"/>
</dbReference>
<dbReference type="OMA" id="QFVALQW"/>
<gene>
    <name evidence="2" type="ORF">DYL72_20580</name>
    <name evidence="3" type="ORF">EAY07_14260</name>
    <name evidence="4" type="ORF">ERJ77_10170</name>
    <name evidence="5" type="ORF">PL14_09520</name>
</gene>
<reference evidence="5" key="4">
    <citation type="submission" date="2021-05" db="EMBL/GenBank/DDBJ databases">
        <authorList>
            <person name="Kalatzis P.G."/>
            <person name="Castillo D."/>
            <person name="D'Alvise P."/>
            <person name="Middelboe M."/>
            <person name="Gram L."/>
        </authorList>
    </citation>
    <scope>NUCLEOTIDE SEQUENCE</scope>
    <source>
        <strain evidence="5">90-11-286</strain>
    </source>
</reference>
<dbReference type="PRINTS" id="PR00598">
    <property type="entry name" value="HTHMARR"/>
</dbReference>
<dbReference type="PANTHER" id="PTHR33164:SF89">
    <property type="entry name" value="MARR FAMILY REGULATORY PROTEIN"/>
    <property type="match status" value="1"/>
</dbReference>
<dbReference type="Pfam" id="PF01047">
    <property type="entry name" value="MarR"/>
    <property type="match status" value="1"/>
</dbReference>
<dbReference type="Proteomes" id="UP000786185">
    <property type="component" value="Unassembled WGS sequence"/>
</dbReference>
<reference evidence="4 8" key="3">
    <citation type="journal article" date="2021" name="PeerJ">
        <title>Analysis of 44 Vibrio anguillarum genomes reveals high genetic diversity.</title>
        <authorList>
            <person name="Hansen M.J."/>
            <person name="Dalsgaard I."/>
        </authorList>
    </citation>
    <scope>NUCLEOTIDE SEQUENCE</scope>
    <source>
        <strain evidence="3 8">17-16730-2A</strain>
        <strain evidence="4">850617-1/1</strain>
    </source>
</reference>
<accession>A0A191W8J3</accession>
<dbReference type="InterPro" id="IPR039422">
    <property type="entry name" value="MarR/SlyA-like"/>
</dbReference>
<evidence type="ECO:0000259" key="1">
    <source>
        <dbReference type="PROSITE" id="PS50995"/>
    </source>
</evidence>
<dbReference type="EMBL" id="SCLC01000006">
    <property type="protein sequence ID" value="MBF4434878.1"/>
    <property type="molecule type" value="Genomic_DNA"/>
</dbReference>
<evidence type="ECO:0000313" key="6">
    <source>
        <dbReference type="Proteomes" id="UP000078309"/>
    </source>
</evidence>
<dbReference type="EMBL" id="RDOM01000039">
    <property type="protein sequence ID" value="MBF4273170.1"/>
    <property type="molecule type" value="Genomic_DNA"/>
</dbReference>
<evidence type="ECO:0000313" key="2">
    <source>
        <dbReference type="EMBL" id="AZS27274.1"/>
    </source>
</evidence>
<dbReference type="SUPFAM" id="SSF46785">
    <property type="entry name" value="Winged helix' DNA-binding domain"/>
    <property type="match status" value="1"/>
</dbReference>
<dbReference type="GO" id="GO:0003700">
    <property type="term" value="F:DNA-binding transcription factor activity"/>
    <property type="evidence" value="ECO:0007669"/>
    <property type="project" value="InterPro"/>
</dbReference>
<dbReference type="Proteomes" id="UP000256923">
    <property type="component" value="Chromosome 2"/>
</dbReference>
<dbReference type="AlphaFoldDB" id="A0A191W8J3"/>
<dbReference type="KEGG" id="vau:VANGNB10_cII0767"/>
<evidence type="ECO:0000313" key="4">
    <source>
        <dbReference type="EMBL" id="MBF4434878.1"/>
    </source>
</evidence>
<reference evidence="5 6" key="1">
    <citation type="journal article" date="2017" name="J. Fish Dis.">
        <title>Comparative assessment of Vibrio virulence in marine fish larvae.</title>
        <authorList>
            <person name="Ronneseth A."/>
            <person name="Castillo D."/>
            <person name="D'Alvise P."/>
            <person name="Tonnesen O."/>
            <person name="Haugland G."/>
            <person name="Grotkjaer T."/>
            <person name="Engell-Sorensen K."/>
            <person name="Norremark L."/>
            <person name="Bergh O."/>
            <person name="Wergeland H.I."/>
            <person name="Gram L."/>
        </authorList>
    </citation>
    <scope>NUCLEOTIDE SEQUENCE [LARGE SCALE GENOMIC DNA]</scope>
    <source>
        <strain evidence="5 6">90-11-286</strain>
    </source>
</reference>
<protein>
    <submittedName>
        <fullName evidence="4">MarR family transcriptional regulator</fullName>
    </submittedName>
    <submittedName>
        <fullName evidence="5">MarR family winged helix-turn-helix transcriptional regulator</fullName>
    </submittedName>
</protein>
<dbReference type="PANTHER" id="PTHR33164">
    <property type="entry name" value="TRANSCRIPTIONAL REGULATOR, MARR FAMILY"/>
    <property type="match status" value="1"/>
</dbReference>
<dbReference type="Proteomes" id="UP000078309">
    <property type="component" value="Unassembled WGS sequence"/>
</dbReference>